<dbReference type="SUPFAM" id="SSF56281">
    <property type="entry name" value="Metallo-hydrolase/oxidoreductase"/>
    <property type="match status" value="1"/>
</dbReference>
<dbReference type="InterPro" id="IPR036866">
    <property type="entry name" value="RibonucZ/Hydroxyglut_hydro"/>
</dbReference>
<dbReference type="CDD" id="cd07715">
    <property type="entry name" value="TaR3-like_MBL-fold"/>
    <property type="match status" value="1"/>
</dbReference>
<gene>
    <name evidence="2" type="ORF">KDW95_02385</name>
</gene>
<evidence type="ECO:0000313" key="2">
    <source>
        <dbReference type="EMBL" id="UTW14286.1"/>
    </source>
</evidence>
<dbReference type="SMART" id="SM00849">
    <property type="entry name" value="Lactamase_B"/>
    <property type="match status" value="1"/>
</dbReference>
<feature type="domain" description="Metallo-beta-lactamase" evidence="1">
    <location>
        <begin position="29"/>
        <end position="211"/>
    </location>
</feature>
<dbReference type="Proteomes" id="UP001058461">
    <property type="component" value="Chromosome"/>
</dbReference>
<proteinExistence type="predicted"/>
<accession>A0ABY5HTI6</accession>
<evidence type="ECO:0000313" key="3">
    <source>
        <dbReference type="Proteomes" id="UP001058461"/>
    </source>
</evidence>
<sequence>MAGDFQVRFWGVRGSIPCPGQETLHYGGNTSCVEVRAGDQLLILDAGSGLQPFGQYLQSAGSISADLLLSHLHYDHILGLPFFAPAYDAANKLRVWAGNCSAGVEAALHQFLQPPFFPVPLKHLTARFSFRDFSSGDTLELSPEVCARTCVLNHPDGATGYRIEYDGRALCYVTDTEHPARGLDSAILQLIRDADTVIYDSTYNDSDYPSHRGWGHSTWEAGLALCEAAGARRLVVFHHAPERSDSELQQLDAELHRRRPGSVVAREGMVLQL</sequence>
<dbReference type="Pfam" id="PF12706">
    <property type="entry name" value="Lactamase_B_2"/>
    <property type="match status" value="1"/>
</dbReference>
<reference evidence="2" key="1">
    <citation type="submission" date="2021-04" db="EMBL/GenBank/DDBJ databases">
        <title>Oceanospirillales bacteria with DddD are important DMSP degraders in coastal seawater.</title>
        <authorList>
            <person name="Liu J."/>
        </authorList>
    </citation>
    <scope>NUCLEOTIDE SEQUENCE</scope>
    <source>
        <strain evidence="2">D13-1</strain>
    </source>
</reference>
<name>A0ABY5HTI6_9GAMM</name>
<organism evidence="2 3">
    <name type="scientific">Marinobacterium rhizophilum</name>
    <dbReference type="NCBI Taxonomy" id="420402"/>
    <lineage>
        <taxon>Bacteria</taxon>
        <taxon>Pseudomonadati</taxon>
        <taxon>Pseudomonadota</taxon>
        <taxon>Gammaproteobacteria</taxon>
        <taxon>Oceanospirillales</taxon>
        <taxon>Oceanospirillaceae</taxon>
        <taxon>Marinobacterium</taxon>
    </lineage>
</organism>
<dbReference type="InterPro" id="IPR001279">
    <property type="entry name" value="Metallo-B-lactamas"/>
</dbReference>
<dbReference type="EMBL" id="CP073347">
    <property type="protein sequence ID" value="UTW14286.1"/>
    <property type="molecule type" value="Genomic_DNA"/>
</dbReference>
<dbReference type="PANTHER" id="PTHR46018:SF2">
    <property type="entry name" value="ZINC PHOSPHODIESTERASE ELAC PROTEIN 1"/>
    <property type="match status" value="1"/>
</dbReference>
<dbReference type="Gene3D" id="3.60.15.10">
    <property type="entry name" value="Ribonuclease Z/Hydroxyacylglutathione hydrolase-like"/>
    <property type="match status" value="1"/>
</dbReference>
<protein>
    <submittedName>
        <fullName evidence="2">MBL fold metallo-hydrolase</fullName>
    </submittedName>
</protein>
<evidence type="ECO:0000259" key="1">
    <source>
        <dbReference type="SMART" id="SM00849"/>
    </source>
</evidence>
<keyword evidence="3" id="KW-1185">Reference proteome</keyword>
<dbReference type="PANTHER" id="PTHR46018">
    <property type="entry name" value="ZINC PHOSPHODIESTERASE ELAC PROTEIN 1"/>
    <property type="match status" value="1"/>
</dbReference>